<dbReference type="Proteomes" id="UP001162992">
    <property type="component" value="Chromosome 16"/>
</dbReference>
<accession>A0ACC2BET2</accession>
<comment type="caution">
    <text evidence="1">The sequence shown here is derived from an EMBL/GenBank/DDBJ whole genome shotgun (WGS) entry which is preliminary data.</text>
</comment>
<keyword evidence="2" id="KW-1185">Reference proteome</keyword>
<dbReference type="EMBL" id="CM055107">
    <property type="protein sequence ID" value="KAJ7528269.1"/>
    <property type="molecule type" value="Genomic_DNA"/>
</dbReference>
<organism evidence="1 2">
    <name type="scientific">Diphasiastrum complanatum</name>
    <name type="common">Issler's clubmoss</name>
    <name type="synonym">Lycopodium complanatum</name>
    <dbReference type="NCBI Taxonomy" id="34168"/>
    <lineage>
        <taxon>Eukaryota</taxon>
        <taxon>Viridiplantae</taxon>
        <taxon>Streptophyta</taxon>
        <taxon>Embryophyta</taxon>
        <taxon>Tracheophyta</taxon>
        <taxon>Lycopodiopsida</taxon>
        <taxon>Lycopodiales</taxon>
        <taxon>Lycopodiaceae</taxon>
        <taxon>Lycopodioideae</taxon>
        <taxon>Diphasiastrum</taxon>
    </lineage>
</organism>
<sequence length="111" mass="12451">MSDKNKVTIFTNKSLIIVAIESIGDVPIWKLTKDRVDFTSRESGGRLHLAYVERNIVEEQVANMEGAHYLIVRVRCSDNKKLGYRSAIADMWNALSAQTGIAGWGIWAEPD</sequence>
<evidence type="ECO:0000313" key="2">
    <source>
        <dbReference type="Proteomes" id="UP001162992"/>
    </source>
</evidence>
<gene>
    <name evidence="1" type="ORF">O6H91_16G092200</name>
</gene>
<name>A0ACC2BET2_DIPCM</name>
<proteinExistence type="predicted"/>
<protein>
    <submittedName>
        <fullName evidence="1">Uncharacterized protein</fullName>
    </submittedName>
</protein>
<evidence type="ECO:0000313" key="1">
    <source>
        <dbReference type="EMBL" id="KAJ7528269.1"/>
    </source>
</evidence>
<reference evidence="2" key="1">
    <citation type="journal article" date="2024" name="Proc. Natl. Acad. Sci. U.S.A.">
        <title>Extraordinary preservation of gene collinearity over three hundred million years revealed in homosporous lycophytes.</title>
        <authorList>
            <person name="Li C."/>
            <person name="Wickell D."/>
            <person name="Kuo L.Y."/>
            <person name="Chen X."/>
            <person name="Nie B."/>
            <person name="Liao X."/>
            <person name="Peng D."/>
            <person name="Ji J."/>
            <person name="Jenkins J."/>
            <person name="Williams M."/>
            <person name="Shu S."/>
            <person name="Plott C."/>
            <person name="Barry K."/>
            <person name="Rajasekar S."/>
            <person name="Grimwood J."/>
            <person name="Han X."/>
            <person name="Sun S."/>
            <person name="Hou Z."/>
            <person name="He W."/>
            <person name="Dai G."/>
            <person name="Sun C."/>
            <person name="Schmutz J."/>
            <person name="Leebens-Mack J.H."/>
            <person name="Li F.W."/>
            <person name="Wang L."/>
        </authorList>
    </citation>
    <scope>NUCLEOTIDE SEQUENCE [LARGE SCALE GENOMIC DNA]</scope>
    <source>
        <strain evidence="2">cv. PW_Plant_1</strain>
    </source>
</reference>